<feature type="compositionally biased region" description="Low complexity" evidence="1">
    <location>
        <begin position="317"/>
        <end position="333"/>
    </location>
</feature>
<dbReference type="EMBL" id="JAFBWN010000018">
    <property type="protein sequence ID" value="MBM2356654.1"/>
    <property type="molecule type" value="Genomic_DNA"/>
</dbReference>
<dbReference type="Gene3D" id="3.60.10.10">
    <property type="entry name" value="Endonuclease/exonuclease/phosphatase"/>
    <property type="match status" value="1"/>
</dbReference>
<evidence type="ECO:0000256" key="1">
    <source>
        <dbReference type="SAM" id="MobiDB-lite"/>
    </source>
</evidence>
<evidence type="ECO:0000259" key="2">
    <source>
        <dbReference type="Pfam" id="PF03372"/>
    </source>
</evidence>
<gene>
    <name evidence="3" type="ORF">JQX14_19035</name>
</gene>
<feature type="region of interest" description="Disordered" evidence="1">
    <location>
        <begin position="314"/>
        <end position="342"/>
    </location>
</feature>
<evidence type="ECO:0000313" key="4">
    <source>
        <dbReference type="Proteomes" id="UP000809337"/>
    </source>
</evidence>
<dbReference type="Pfam" id="PF03372">
    <property type="entry name" value="Exo_endo_phos"/>
    <property type="match status" value="1"/>
</dbReference>
<dbReference type="InterPro" id="IPR005135">
    <property type="entry name" value="Endo/exonuclease/phosphatase"/>
</dbReference>
<protein>
    <submittedName>
        <fullName evidence="3">Endonuclease/exonuclease/phosphatase family protein</fullName>
    </submittedName>
</protein>
<sequence>MGLFTRQPSDARHRDGQGRPHDRGKAPPQLCPRSGKRLPSRLIPWVCAFALMALPAVADSLRIATYNTELARRGPGLLLRDITGGEDAQINAVITVLTHARPDIVALQGFDYDLTGAALAAFAKALEARGLHYPHQVALRPNTGMATGLDMDGDGRLGGQRDAQGFGAFSGQGGMAILSRYPVARDAVRDFSGLLWTDLPDATLPRTDAGPFPSAEAQAAQRLSTTGHWVVPIEVPGTGRITLLTYHATPPVFDGPEDRNGLRNADETRFWQLYLDGAFGPVVTDRLVLLGDANLDPDAGDGHRHVMRALLNDPRLTDPAPTSAGAAAAGDATDTADWDDPTPGNLRADYVLPSSDWTVTDSGVLWPLPADPLAETVATASRHRLVWVDLTR</sequence>
<dbReference type="AlphaFoldDB" id="A0A9Q2NL82"/>
<reference evidence="3" key="1">
    <citation type="submission" date="2021-01" db="EMBL/GenBank/DDBJ databases">
        <title>Diatom-associated Roseobacters Show Island Model of Population Structure.</title>
        <authorList>
            <person name="Qu L."/>
            <person name="Feng X."/>
            <person name="Chen Y."/>
            <person name="Li L."/>
            <person name="Wang X."/>
            <person name="Hu Z."/>
            <person name="Wang H."/>
            <person name="Luo H."/>
        </authorList>
    </citation>
    <scope>NUCLEOTIDE SEQUENCE</scope>
    <source>
        <strain evidence="3">SM26-45</strain>
    </source>
</reference>
<feature type="region of interest" description="Disordered" evidence="1">
    <location>
        <begin position="1"/>
        <end position="35"/>
    </location>
</feature>
<dbReference type="InterPro" id="IPR036691">
    <property type="entry name" value="Endo/exonu/phosph_ase_sf"/>
</dbReference>
<comment type="caution">
    <text evidence="3">The sequence shown here is derived from an EMBL/GenBank/DDBJ whole genome shotgun (WGS) entry which is preliminary data.</text>
</comment>
<keyword evidence="3" id="KW-0255">Endonuclease</keyword>
<keyword evidence="3" id="KW-0540">Nuclease</keyword>
<evidence type="ECO:0000313" key="3">
    <source>
        <dbReference type="EMBL" id="MBM2356654.1"/>
    </source>
</evidence>
<dbReference type="GO" id="GO:0004519">
    <property type="term" value="F:endonuclease activity"/>
    <property type="evidence" value="ECO:0007669"/>
    <property type="project" value="UniProtKB-KW"/>
</dbReference>
<feature type="domain" description="Endonuclease/exonuclease/phosphatase" evidence="2">
    <location>
        <begin position="85"/>
        <end position="383"/>
    </location>
</feature>
<keyword evidence="3" id="KW-0378">Hydrolase</keyword>
<proteinExistence type="predicted"/>
<accession>A0A9Q2NL82</accession>
<dbReference type="Proteomes" id="UP000809337">
    <property type="component" value="Unassembled WGS sequence"/>
</dbReference>
<feature type="compositionally biased region" description="Basic and acidic residues" evidence="1">
    <location>
        <begin position="9"/>
        <end position="25"/>
    </location>
</feature>
<dbReference type="SUPFAM" id="SSF56219">
    <property type="entry name" value="DNase I-like"/>
    <property type="match status" value="1"/>
</dbReference>
<organism evidence="3 4">
    <name type="scientific">Pseudosulfitobacter pseudonitzschiae</name>
    <dbReference type="NCBI Taxonomy" id="1402135"/>
    <lineage>
        <taxon>Bacteria</taxon>
        <taxon>Pseudomonadati</taxon>
        <taxon>Pseudomonadota</taxon>
        <taxon>Alphaproteobacteria</taxon>
        <taxon>Rhodobacterales</taxon>
        <taxon>Roseobacteraceae</taxon>
        <taxon>Pseudosulfitobacter</taxon>
    </lineage>
</organism>
<name>A0A9Q2NL82_9RHOB</name>